<dbReference type="KEGG" id="vg:35382106"/>
<dbReference type="InterPro" id="IPR036047">
    <property type="entry name" value="F-box-like_dom_sf"/>
</dbReference>
<reference evidence="2" key="1">
    <citation type="submission" date="2017-08" db="EMBL/GenBank/DDBJ databases">
        <authorList>
            <consortium name="Urmite Genomes"/>
        </authorList>
    </citation>
    <scope>NUCLEOTIDE SEQUENCE [LARGE SCALE GENOMIC DNA]</scope>
    <source>
        <strain evidence="2">IHUMI-LCC2</strain>
    </source>
</reference>
<dbReference type="Proteomes" id="UP000236316">
    <property type="component" value="Segment"/>
</dbReference>
<dbReference type="SUPFAM" id="SSF81383">
    <property type="entry name" value="F-box domain"/>
    <property type="match status" value="1"/>
</dbReference>
<evidence type="ECO:0000259" key="1">
    <source>
        <dbReference type="PROSITE" id="PS50181"/>
    </source>
</evidence>
<evidence type="ECO:0000313" key="3">
    <source>
        <dbReference type="Proteomes" id="UP000236316"/>
    </source>
</evidence>
<accession>A0A2I2L3Y2</accession>
<gene>
    <name evidence="2" type="ORF">ORPV_330</name>
</gene>
<dbReference type="InterPro" id="IPR001810">
    <property type="entry name" value="F-box_dom"/>
</dbReference>
<feature type="domain" description="F-box" evidence="1">
    <location>
        <begin position="1"/>
        <end position="44"/>
    </location>
</feature>
<dbReference type="GeneID" id="35382106"/>
<dbReference type="EMBL" id="LT906555">
    <property type="protein sequence ID" value="SNW62234.1"/>
    <property type="molecule type" value="Genomic_DNA"/>
</dbReference>
<proteinExistence type="predicted"/>
<dbReference type="SMART" id="SM00256">
    <property type="entry name" value="FBOX"/>
    <property type="match status" value="1"/>
</dbReference>
<protein>
    <submittedName>
        <fullName evidence="2">F-box domain-containing protein</fullName>
    </submittedName>
</protein>
<evidence type="ECO:0000313" key="2">
    <source>
        <dbReference type="EMBL" id="SNW62234.1"/>
    </source>
</evidence>
<dbReference type="PROSITE" id="PS50181">
    <property type="entry name" value="FBOX"/>
    <property type="match status" value="1"/>
</dbReference>
<dbReference type="RefSeq" id="YP_009448536.1">
    <property type="nucleotide sequence ID" value="NC_036594.1"/>
</dbReference>
<name>A0A2I2L3Y2_9VIRU</name>
<keyword evidence="3" id="KW-1185">Reference proteome</keyword>
<sequence>MNFLPIEINYIITKLLNGKDLVSIRKVNKDFKKITDDTHIWRNIIEQELKLSHNNPNIKLYVKLREFIHNVNITKRIRVKKNIKLRDADLFNMLVENYPQKHENRIFFTEITSDHIFYYIQKNYLYITYNIVFDIPHPLYILYHTFKDYTISFKKHIYLLPLTYIFPSFGYIEDDQKRTYIGCRDNVVLQRSVYLIK</sequence>
<organism evidence="2">
    <name type="scientific">Orpheovirus IHUMI-LCC2</name>
    <dbReference type="NCBI Taxonomy" id="2023057"/>
    <lineage>
        <taxon>Viruses</taxon>
        <taxon>Varidnaviria</taxon>
        <taxon>Bamfordvirae</taxon>
        <taxon>Nucleocytoviricota</taxon>
        <taxon>Megaviricetes</taxon>
        <taxon>Pimascovirales</taxon>
        <taxon>Ocovirineae</taxon>
        <taxon>Orpheoviridae</taxon>
        <taxon>Alphaorpheovirus</taxon>
        <taxon>Alphaorpheovirus massiliense</taxon>
    </lineage>
</organism>
<dbReference type="Gene3D" id="1.20.1280.50">
    <property type="match status" value="1"/>
</dbReference>
<dbReference type="Pfam" id="PF12937">
    <property type="entry name" value="F-box-like"/>
    <property type="match status" value="1"/>
</dbReference>